<gene>
    <name evidence="3" type="ORF">F2Q70_00020592</name>
</gene>
<feature type="transmembrane region" description="Helical" evidence="2">
    <location>
        <begin position="123"/>
        <end position="146"/>
    </location>
</feature>
<keyword evidence="2" id="KW-1133">Transmembrane helix</keyword>
<name>A0A8S9GP70_BRACR</name>
<evidence type="ECO:0000313" key="3">
    <source>
        <dbReference type="EMBL" id="KAF2546107.1"/>
    </source>
</evidence>
<evidence type="ECO:0000256" key="1">
    <source>
        <dbReference type="SAM" id="MobiDB-lite"/>
    </source>
</evidence>
<dbReference type="AlphaFoldDB" id="A0A8S9GP70"/>
<feature type="region of interest" description="Disordered" evidence="1">
    <location>
        <begin position="1"/>
        <end position="22"/>
    </location>
</feature>
<dbReference type="EMBL" id="QGKY02001925">
    <property type="protein sequence ID" value="KAF2546107.1"/>
    <property type="molecule type" value="Genomic_DNA"/>
</dbReference>
<proteinExistence type="predicted"/>
<sequence>MESTSRGGETYEEASKRDRRNSQGLMEAGGHVVLHTWKSDYVKNQRIDRVTRSCQRGFRFTREEGKLLDVLRCSCTSLWRKDSRVRLRVTHKIRWWQAASIRKKDFRAVFDLQSQGMCDSHKACVIICIGVLGFFMFCNSVSHGILGTRGRLRTLNDMSVSWLFLMVFFSQHEGCCRRVEGDRLIYVFGVTHSFLLELICENEELLVQGRVRLNRWRCQIEIDSGWKHVCFGFSAWDSVVVCFGFSGHMRGKQMGLQGITVAEVMQELQVSIDLNWKFWRRSRFVVTIATTTASETEEETFTEDYLNARDGFSPLGQVLIQRRRDHDRDLQSQAEPLGGGSFHGVSWRDRGLYTHDRESNDLVNHIGGVFRYFIVDVVDHGSTPDVARCGGELGEQFLRHEQG</sequence>
<evidence type="ECO:0000256" key="2">
    <source>
        <dbReference type="SAM" id="Phobius"/>
    </source>
</evidence>
<reference evidence="3" key="1">
    <citation type="submission" date="2019-12" db="EMBL/GenBank/DDBJ databases">
        <title>Genome sequencing and annotation of Brassica cretica.</title>
        <authorList>
            <person name="Studholme D.J."/>
            <person name="Sarris P.F."/>
        </authorList>
    </citation>
    <scope>NUCLEOTIDE SEQUENCE</scope>
    <source>
        <strain evidence="3">PFS-102/07</strain>
        <tissue evidence="3">Leaf</tissue>
    </source>
</reference>
<organism evidence="3">
    <name type="scientific">Brassica cretica</name>
    <name type="common">Mustard</name>
    <dbReference type="NCBI Taxonomy" id="69181"/>
    <lineage>
        <taxon>Eukaryota</taxon>
        <taxon>Viridiplantae</taxon>
        <taxon>Streptophyta</taxon>
        <taxon>Embryophyta</taxon>
        <taxon>Tracheophyta</taxon>
        <taxon>Spermatophyta</taxon>
        <taxon>Magnoliopsida</taxon>
        <taxon>eudicotyledons</taxon>
        <taxon>Gunneridae</taxon>
        <taxon>Pentapetalae</taxon>
        <taxon>rosids</taxon>
        <taxon>malvids</taxon>
        <taxon>Brassicales</taxon>
        <taxon>Brassicaceae</taxon>
        <taxon>Brassiceae</taxon>
        <taxon>Brassica</taxon>
    </lineage>
</organism>
<keyword evidence="2" id="KW-0472">Membrane</keyword>
<keyword evidence="2" id="KW-0812">Transmembrane</keyword>
<protein>
    <submittedName>
        <fullName evidence="3">Uncharacterized protein</fullName>
    </submittedName>
</protein>
<accession>A0A8S9GP70</accession>
<comment type="caution">
    <text evidence="3">The sequence shown here is derived from an EMBL/GenBank/DDBJ whole genome shotgun (WGS) entry which is preliminary data.</text>
</comment>